<evidence type="ECO:0000256" key="1">
    <source>
        <dbReference type="SAM" id="Phobius"/>
    </source>
</evidence>
<evidence type="ECO:0008006" key="4">
    <source>
        <dbReference type="Google" id="ProtNLM"/>
    </source>
</evidence>
<sequence>MKRRGSTERGQAVVEALLMLPLMAVLLWAVSDIGAMQFSAQRNTQASRQAVMAVALGQPAATLRAPSGMVLTDAAQSRPGTAVAGAAALQNEWFGGAMQLLSVQTRSLPLPGNAMFGLPISRHISVASGAGYAHGDADAQRRIGASSAGWLQAGRTSLAEAERMQPQVSKVEVPWRRPALSLDWLSAWHDVVPNDRLGKRVEDGR</sequence>
<accession>A0A6S7BCW8</accession>
<gene>
    <name evidence="2" type="ORF">LMG26690_04405</name>
</gene>
<organism evidence="2 3">
    <name type="scientific">Achromobacter animicus</name>
    <dbReference type="NCBI Taxonomy" id="1389935"/>
    <lineage>
        <taxon>Bacteria</taxon>
        <taxon>Pseudomonadati</taxon>
        <taxon>Pseudomonadota</taxon>
        <taxon>Betaproteobacteria</taxon>
        <taxon>Burkholderiales</taxon>
        <taxon>Alcaligenaceae</taxon>
        <taxon>Achromobacter</taxon>
    </lineage>
</organism>
<proteinExistence type="predicted"/>
<protein>
    <recommendedName>
        <fullName evidence="4">Pilus assembly protein TadE</fullName>
    </recommendedName>
</protein>
<dbReference type="Proteomes" id="UP000494214">
    <property type="component" value="Unassembled WGS sequence"/>
</dbReference>
<keyword evidence="1" id="KW-0812">Transmembrane</keyword>
<name>A0A6S7BCW8_9BURK</name>
<reference evidence="2 3" key="1">
    <citation type="submission" date="2020-04" db="EMBL/GenBank/DDBJ databases">
        <authorList>
            <person name="De Canck E."/>
        </authorList>
    </citation>
    <scope>NUCLEOTIDE SEQUENCE [LARGE SCALE GENOMIC DNA]</scope>
    <source>
        <strain evidence="2 3">LMG 26690</strain>
    </source>
</reference>
<keyword evidence="3" id="KW-1185">Reference proteome</keyword>
<feature type="transmembrane region" description="Helical" evidence="1">
    <location>
        <begin position="12"/>
        <end position="30"/>
    </location>
</feature>
<evidence type="ECO:0000313" key="3">
    <source>
        <dbReference type="Proteomes" id="UP000494214"/>
    </source>
</evidence>
<keyword evidence="1" id="KW-0472">Membrane</keyword>
<dbReference type="AlphaFoldDB" id="A0A6S7BCW8"/>
<evidence type="ECO:0000313" key="2">
    <source>
        <dbReference type="EMBL" id="CAB3726669.1"/>
    </source>
</evidence>
<dbReference type="EMBL" id="CADIJM010000012">
    <property type="protein sequence ID" value="CAB3726669.1"/>
    <property type="molecule type" value="Genomic_DNA"/>
</dbReference>
<keyword evidence="1" id="KW-1133">Transmembrane helix</keyword>